<protein>
    <recommendedName>
        <fullName evidence="4">Pentatricopeptide repeat-containing protein</fullName>
    </recommendedName>
</protein>
<dbReference type="Gene3D" id="1.25.40.10">
    <property type="entry name" value="Tetratricopeptide repeat domain"/>
    <property type="match status" value="1"/>
</dbReference>
<comment type="caution">
    <text evidence="2">The sequence shown here is derived from an EMBL/GenBank/DDBJ whole genome shotgun (WGS) entry which is preliminary data.</text>
</comment>
<feature type="non-terminal residue" evidence="2">
    <location>
        <position position="1"/>
    </location>
</feature>
<evidence type="ECO:0000313" key="3">
    <source>
        <dbReference type="Proteomes" id="UP000626109"/>
    </source>
</evidence>
<sequence>AGPWQLAVSLLSAMPGMRLMADEICYNAAISACSKVGRWQLVLGLLRGMPELMLTSDAV</sequence>
<keyword evidence="1" id="KW-0732">Signal</keyword>
<evidence type="ECO:0000256" key="1">
    <source>
        <dbReference type="SAM" id="SignalP"/>
    </source>
</evidence>
<dbReference type="NCBIfam" id="TIGR00756">
    <property type="entry name" value="PPR"/>
    <property type="match status" value="1"/>
</dbReference>
<dbReference type="InterPro" id="IPR011990">
    <property type="entry name" value="TPR-like_helical_dom_sf"/>
</dbReference>
<dbReference type="Proteomes" id="UP000626109">
    <property type="component" value="Unassembled WGS sequence"/>
</dbReference>
<accession>A0A813KDN0</accession>
<dbReference type="InterPro" id="IPR002885">
    <property type="entry name" value="PPR_rpt"/>
</dbReference>
<reference evidence="2" key="1">
    <citation type="submission" date="2021-02" db="EMBL/GenBank/DDBJ databases">
        <authorList>
            <person name="Dougan E. K."/>
            <person name="Rhodes N."/>
            <person name="Thang M."/>
            <person name="Chan C."/>
        </authorList>
    </citation>
    <scope>NUCLEOTIDE SEQUENCE</scope>
</reference>
<feature type="non-terminal residue" evidence="2">
    <location>
        <position position="59"/>
    </location>
</feature>
<name>A0A813KDN0_POLGL</name>
<feature type="chain" id="PRO_5032534893" description="Pentatricopeptide repeat-containing protein" evidence="1">
    <location>
        <begin position="22"/>
        <end position="59"/>
    </location>
</feature>
<evidence type="ECO:0000313" key="2">
    <source>
        <dbReference type="EMBL" id="CAE8701413.1"/>
    </source>
</evidence>
<gene>
    <name evidence="2" type="ORF">PGLA2088_LOCUS32007</name>
</gene>
<organism evidence="2 3">
    <name type="scientific">Polarella glacialis</name>
    <name type="common">Dinoflagellate</name>
    <dbReference type="NCBI Taxonomy" id="89957"/>
    <lineage>
        <taxon>Eukaryota</taxon>
        <taxon>Sar</taxon>
        <taxon>Alveolata</taxon>
        <taxon>Dinophyceae</taxon>
        <taxon>Suessiales</taxon>
        <taxon>Suessiaceae</taxon>
        <taxon>Polarella</taxon>
    </lineage>
</organism>
<dbReference type="EMBL" id="CAJNNW010029761">
    <property type="protein sequence ID" value="CAE8701413.1"/>
    <property type="molecule type" value="Genomic_DNA"/>
</dbReference>
<evidence type="ECO:0008006" key="4">
    <source>
        <dbReference type="Google" id="ProtNLM"/>
    </source>
</evidence>
<feature type="signal peptide" evidence="1">
    <location>
        <begin position="1"/>
        <end position="21"/>
    </location>
</feature>
<proteinExistence type="predicted"/>
<dbReference type="AlphaFoldDB" id="A0A813KDN0"/>